<gene>
    <name evidence="2" type="ordered locus">Mtc_0448</name>
</gene>
<dbReference type="Pfam" id="PF00415">
    <property type="entry name" value="RCC1"/>
    <property type="match status" value="2"/>
</dbReference>
<feature type="compositionally biased region" description="Low complexity" evidence="1">
    <location>
        <begin position="369"/>
        <end position="380"/>
    </location>
</feature>
<keyword evidence="3" id="KW-1185">Reference proteome</keyword>
<dbReference type="GO" id="GO:0005737">
    <property type="term" value="C:cytoplasm"/>
    <property type="evidence" value="ECO:0007669"/>
    <property type="project" value="TreeGrafter"/>
</dbReference>
<dbReference type="PROSITE" id="PS50012">
    <property type="entry name" value="RCC1_3"/>
    <property type="match status" value="2"/>
</dbReference>
<dbReference type="InterPro" id="IPR000408">
    <property type="entry name" value="Reg_chr_condens"/>
</dbReference>
<dbReference type="SMR" id="H8I476"/>
<reference evidence="2 3" key="1">
    <citation type="journal article" date="2012" name="J. Bacteriol.">
        <title>Complete genome sequence of a thermophilic methanogen, Methanocella conradii HZ254, isolated from Chinese rice field soil.</title>
        <authorList>
            <person name="Lu Z."/>
            <person name="Lu Y."/>
        </authorList>
    </citation>
    <scope>NUCLEOTIDE SEQUENCE [LARGE SCALE GENOMIC DNA]</scope>
    <source>
        <strain evidence="3">DSM 24694 / JCM 17849 / CGMCC 1.5162 / HZ254</strain>
    </source>
</reference>
<organism evidence="2 3">
    <name type="scientific">Methanocella conradii (strain DSM 24694 / JCM 17849 / CGMCC 1.5162 / HZ254)</name>
    <dbReference type="NCBI Taxonomy" id="1041930"/>
    <lineage>
        <taxon>Archaea</taxon>
        <taxon>Methanobacteriati</taxon>
        <taxon>Methanobacteriota</taxon>
        <taxon>Stenosarchaea group</taxon>
        <taxon>Methanomicrobia</taxon>
        <taxon>Methanocellales</taxon>
        <taxon>Methanocellaceae</taxon>
        <taxon>Methanocella</taxon>
    </lineage>
</organism>
<dbReference type="InterPro" id="IPR009091">
    <property type="entry name" value="RCC1/BLIP-II"/>
</dbReference>
<sequence>MKTWMIQAIIPLIVLLVVIPCAGQAKLTSIWAGGGNVFALNDDGTVWGWGDNYYGEVGVGFFSNTISPNSNVINHGVWTPSKVLIDNVTMISCKGTSYALKNDGTVWAWGYGESGWLGDGGFENRCVPVQVKNLTNVKAIAAGSQNCYALKNDGTVWAWGDNRDGQCGDGTTMGDGTTPISQSSRASPVRYRGLEGVEYFITGCDQGVVAVKNDGTMWAIETNKRVDKITYGTVPDPSAYGFIKICGQKLAGMNADGHYVALKNDGTVWTWGAYVGKKFPYDSSGLDKEVEESPTRVEGLDHVVDVACTHLTNYALKEDGTVWGWGRNNLGELGSNYRTVEPYPVLVFKGPAPDSTPTPMPTSTPTPTPAITQPSATPASTPTPTPAPGFELAAALLAGLAITTLITKLRKTGR</sequence>
<dbReference type="AlphaFoldDB" id="H8I476"/>
<evidence type="ECO:0000313" key="2">
    <source>
        <dbReference type="EMBL" id="AFC99215.1"/>
    </source>
</evidence>
<dbReference type="HOGENOM" id="CLU_005210_8_1_2"/>
<proteinExistence type="predicted"/>
<name>H8I476_METCZ</name>
<dbReference type="Proteomes" id="UP000005233">
    <property type="component" value="Chromosome"/>
</dbReference>
<dbReference type="OrthoDB" id="113583at2157"/>
<dbReference type="PANTHER" id="PTHR45982">
    <property type="entry name" value="REGULATOR OF CHROMOSOME CONDENSATION"/>
    <property type="match status" value="1"/>
</dbReference>
<dbReference type="InterPro" id="IPR051553">
    <property type="entry name" value="Ran_GTPase-activating"/>
</dbReference>
<accession>H8I476</accession>
<dbReference type="STRING" id="1041930.Mtc_0448"/>
<evidence type="ECO:0000313" key="3">
    <source>
        <dbReference type="Proteomes" id="UP000005233"/>
    </source>
</evidence>
<protein>
    <submittedName>
        <fullName evidence="2">Regulator of chromosome condensation RCC1</fullName>
    </submittedName>
</protein>
<feature type="region of interest" description="Disordered" evidence="1">
    <location>
        <begin position="349"/>
        <end position="387"/>
    </location>
</feature>
<evidence type="ECO:0000256" key="1">
    <source>
        <dbReference type="SAM" id="MobiDB-lite"/>
    </source>
</evidence>
<dbReference type="KEGG" id="mez:Mtc_0448"/>
<dbReference type="eggNOG" id="arCOG11012">
    <property type="taxonomic scope" value="Archaea"/>
</dbReference>
<dbReference type="Gene3D" id="2.130.10.30">
    <property type="entry name" value="Regulator of chromosome condensation 1/beta-lactamase-inhibitor protein II"/>
    <property type="match status" value="2"/>
</dbReference>
<dbReference type="GeneID" id="11970333"/>
<feature type="compositionally biased region" description="Pro residues" evidence="1">
    <location>
        <begin position="354"/>
        <end position="368"/>
    </location>
</feature>
<dbReference type="EMBL" id="CP003243">
    <property type="protein sequence ID" value="AFC99215.1"/>
    <property type="molecule type" value="Genomic_DNA"/>
</dbReference>
<dbReference type="PANTHER" id="PTHR45982:SF1">
    <property type="entry name" value="REGULATOR OF CHROMOSOME CONDENSATION"/>
    <property type="match status" value="1"/>
</dbReference>
<dbReference type="SUPFAM" id="SSF50985">
    <property type="entry name" value="RCC1/BLIP-II"/>
    <property type="match status" value="2"/>
</dbReference>
<dbReference type="Pfam" id="PF13540">
    <property type="entry name" value="RCC1_2"/>
    <property type="match status" value="2"/>
</dbReference>
<dbReference type="RefSeq" id="WP_014405054.1">
    <property type="nucleotide sequence ID" value="NC_017034.1"/>
</dbReference>
<dbReference type="GO" id="GO:0005085">
    <property type="term" value="F:guanyl-nucleotide exchange factor activity"/>
    <property type="evidence" value="ECO:0007669"/>
    <property type="project" value="TreeGrafter"/>
</dbReference>
<dbReference type="PRINTS" id="PR00633">
    <property type="entry name" value="RCCNDNSATION"/>
</dbReference>